<proteinExistence type="predicted"/>
<reference evidence="1 2" key="1">
    <citation type="journal article" date="2020" name="Cell">
        <title>Large-Scale Comparative Analyses of Tick Genomes Elucidate Their Genetic Diversity and Vector Capacities.</title>
        <authorList>
            <consortium name="Tick Genome and Microbiome Consortium (TIGMIC)"/>
            <person name="Jia N."/>
            <person name="Wang J."/>
            <person name="Shi W."/>
            <person name="Du L."/>
            <person name="Sun Y."/>
            <person name="Zhan W."/>
            <person name="Jiang J.F."/>
            <person name="Wang Q."/>
            <person name="Zhang B."/>
            <person name="Ji P."/>
            <person name="Bell-Sakyi L."/>
            <person name="Cui X.M."/>
            <person name="Yuan T.T."/>
            <person name="Jiang B.G."/>
            <person name="Yang W.F."/>
            <person name="Lam T.T."/>
            <person name="Chang Q.C."/>
            <person name="Ding S.J."/>
            <person name="Wang X.J."/>
            <person name="Zhu J.G."/>
            <person name="Ruan X.D."/>
            <person name="Zhao L."/>
            <person name="Wei J.T."/>
            <person name="Ye R.Z."/>
            <person name="Que T.C."/>
            <person name="Du C.H."/>
            <person name="Zhou Y.H."/>
            <person name="Cheng J.X."/>
            <person name="Dai P.F."/>
            <person name="Guo W.B."/>
            <person name="Han X.H."/>
            <person name="Huang E.J."/>
            <person name="Li L.F."/>
            <person name="Wei W."/>
            <person name="Gao Y.C."/>
            <person name="Liu J.Z."/>
            <person name="Shao H.Z."/>
            <person name="Wang X."/>
            <person name="Wang C.C."/>
            <person name="Yang T.C."/>
            <person name="Huo Q.B."/>
            <person name="Li W."/>
            <person name="Chen H.Y."/>
            <person name="Chen S.E."/>
            <person name="Zhou L.G."/>
            <person name="Ni X.B."/>
            <person name="Tian J.H."/>
            <person name="Sheng Y."/>
            <person name="Liu T."/>
            <person name="Pan Y.S."/>
            <person name="Xia L.Y."/>
            <person name="Li J."/>
            <person name="Zhao F."/>
            <person name="Cao W.C."/>
        </authorList>
    </citation>
    <scope>NUCLEOTIDE SEQUENCE [LARGE SCALE GENOMIC DNA]</scope>
    <source>
        <strain evidence="1">Iper-2018</strain>
    </source>
</reference>
<dbReference type="Proteomes" id="UP000805193">
    <property type="component" value="Unassembled WGS sequence"/>
</dbReference>
<name>A0AC60PBN8_IXOPE</name>
<keyword evidence="2" id="KW-1185">Reference proteome</keyword>
<evidence type="ECO:0000313" key="2">
    <source>
        <dbReference type="Proteomes" id="UP000805193"/>
    </source>
</evidence>
<dbReference type="EMBL" id="JABSTQ010010921">
    <property type="protein sequence ID" value="KAG0416769.1"/>
    <property type="molecule type" value="Genomic_DNA"/>
</dbReference>
<comment type="caution">
    <text evidence="1">The sequence shown here is derived from an EMBL/GenBank/DDBJ whole genome shotgun (WGS) entry which is preliminary data.</text>
</comment>
<gene>
    <name evidence="1" type="ORF">HPB47_006133</name>
</gene>
<organism evidence="1 2">
    <name type="scientific">Ixodes persulcatus</name>
    <name type="common">Taiga tick</name>
    <dbReference type="NCBI Taxonomy" id="34615"/>
    <lineage>
        <taxon>Eukaryota</taxon>
        <taxon>Metazoa</taxon>
        <taxon>Ecdysozoa</taxon>
        <taxon>Arthropoda</taxon>
        <taxon>Chelicerata</taxon>
        <taxon>Arachnida</taxon>
        <taxon>Acari</taxon>
        <taxon>Parasitiformes</taxon>
        <taxon>Ixodida</taxon>
        <taxon>Ixodoidea</taxon>
        <taxon>Ixodidae</taxon>
        <taxon>Ixodinae</taxon>
        <taxon>Ixodes</taxon>
    </lineage>
</organism>
<accession>A0AC60PBN8</accession>
<sequence>MIKPITVTKHPLRGYFRRTPFEFHDGESAGTIPYMAPEILKRRPYGRSADWWSVGIVMYKLMTGRVPFRGKTKQMLRERIITAPLKWPRVEEHKHSATTPAKDMTYRMLKKNPVERLGSVNYNELKTHPFFDRFNWQVLYTKTDLCDIPSIAEILKSNAEKGGKGGDPEDKRRHQRIEEMIDVTNETQKPLLCYSSSSFKKLMTQVKRSKTAVKVTDTFMETSDITSSGIKYEAHTQGAPSSKGGMMTGSDGRNSQTLGPEKIELIVTRKKKFFVYGSFGFTVQRAKGEEGTNFIYVEAVENQSPAQRAQVLPLDVILAVNGVSVADASVDKVNKLVASSADKVVLSVMTSSSYRVLTTQRDAMSLLRNAQKETVVLSSAPTSHGGNRPCGLGILDANVMDDKNKQRVRFFVLTHANVTSKNMKMVYPGDVVTHVDGTSLDFLSRDQVLQLLSTAKKEVTLTVVPLSPMRVKRIIISKYHETAMTDTNVASKSTGANIETS</sequence>
<protein>
    <submittedName>
        <fullName evidence="1">Uncharacterized protein</fullName>
    </submittedName>
</protein>
<evidence type="ECO:0000313" key="1">
    <source>
        <dbReference type="EMBL" id="KAG0416769.1"/>
    </source>
</evidence>